<accession>A0A2S2P2G9</accession>
<reference evidence="2" key="1">
    <citation type="submission" date="2018-04" db="EMBL/GenBank/DDBJ databases">
        <title>Transcriptome of Schizaphis graminum biotype I.</title>
        <authorList>
            <person name="Scully E.D."/>
            <person name="Geib S.M."/>
            <person name="Palmer N.A."/>
            <person name="Koch K."/>
            <person name="Bradshaw J."/>
            <person name="Heng-Moss T."/>
            <person name="Sarath G."/>
        </authorList>
    </citation>
    <scope>NUCLEOTIDE SEQUENCE</scope>
</reference>
<dbReference type="EMBL" id="GGMR01010955">
    <property type="protein sequence ID" value="MBY23574.1"/>
    <property type="molecule type" value="Transcribed_RNA"/>
</dbReference>
<protein>
    <recommendedName>
        <fullName evidence="1">Mutator-like transposase domain-containing protein</fullName>
    </recommendedName>
</protein>
<name>A0A2S2P2G9_SCHGA</name>
<dbReference type="AlphaFoldDB" id="A0A2S2P2G9"/>
<evidence type="ECO:0000259" key="1">
    <source>
        <dbReference type="Pfam" id="PF20700"/>
    </source>
</evidence>
<proteinExistence type="predicted"/>
<evidence type="ECO:0000313" key="2">
    <source>
        <dbReference type="EMBL" id="MBY23574.1"/>
    </source>
</evidence>
<organism evidence="2">
    <name type="scientific">Schizaphis graminum</name>
    <name type="common">Green bug aphid</name>
    <dbReference type="NCBI Taxonomy" id="13262"/>
    <lineage>
        <taxon>Eukaryota</taxon>
        <taxon>Metazoa</taxon>
        <taxon>Ecdysozoa</taxon>
        <taxon>Arthropoda</taxon>
        <taxon>Hexapoda</taxon>
        <taxon>Insecta</taxon>
        <taxon>Pterygota</taxon>
        <taxon>Neoptera</taxon>
        <taxon>Paraneoptera</taxon>
        <taxon>Hemiptera</taxon>
        <taxon>Sternorrhyncha</taxon>
        <taxon>Aphidomorpha</taxon>
        <taxon>Aphidoidea</taxon>
        <taxon>Aphididae</taxon>
        <taxon>Aphidini</taxon>
        <taxon>Schizaphis</taxon>
    </lineage>
</organism>
<feature type="domain" description="Mutator-like transposase" evidence="1">
    <location>
        <begin position="2"/>
        <end position="110"/>
    </location>
</feature>
<sequence length="124" mass="14615">MKRLREANPYGPNIVIKKIECTNHLLRNYINKLRDISNKRKNSKGECVPGCYRKILHDRLLRLRYAVTEAIKYRQRQLGTIPYEDNLLKLKKDIINGPSHVFGDHSDCSQYFYEGPKIGKQYFS</sequence>
<gene>
    <name evidence="2" type="ORF">g.78592</name>
</gene>
<dbReference type="InterPro" id="IPR049012">
    <property type="entry name" value="Mutator_transp_dom"/>
</dbReference>
<dbReference type="Pfam" id="PF20700">
    <property type="entry name" value="Mutator"/>
    <property type="match status" value="1"/>
</dbReference>